<keyword evidence="2" id="KW-1133">Transmembrane helix</keyword>
<name>A0A4R6T117_9BACT</name>
<dbReference type="PANTHER" id="PTHR43156:SF2">
    <property type="entry name" value="STAGE II SPORULATION PROTEIN E"/>
    <property type="match status" value="1"/>
</dbReference>
<feature type="transmembrane region" description="Helical" evidence="2">
    <location>
        <begin position="121"/>
        <end position="141"/>
    </location>
</feature>
<dbReference type="InterPro" id="IPR052016">
    <property type="entry name" value="Bact_Sigma-Reg"/>
</dbReference>
<keyword evidence="2" id="KW-0812">Transmembrane</keyword>
<dbReference type="PANTHER" id="PTHR43156">
    <property type="entry name" value="STAGE II SPORULATION PROTEIN E-RELATED"/>
    <property type="match status" value="1"/>
</dbReference>
<keyword evidence="1" id="KW-0378">Hydrolase</keyword>
<dbReference type="Gene3D" id="3.60.40.10">
    <property type="entry name" value="PPM-type phosphatase domain"/>
    <property type="match status" value="1"/>
</dbReference>
<dbReference type="RefSeq" id="WP_133558091.1">
    <property type="nucleotide sequence ID" value="NZ_SNYF01000010.1"/>
</dbReference>
<dbReference type="SUPFAM" id="SSF55781">
    <property type="entry name" value="GAF domain-like"/>
    <property type="match status" value="1"/>
</dbReference>
<feature type="domain" description="PPM-type phosphatase" evidence="3">
    <location>
        <begin position="461"/>
        <end position="683"/>
    </location>
</feature>
<dbReference type="InterPro" id="IPR001932">
    <property type="entry name" value="PPM-type_phosphatase-like_dom"/>
</dbReference>
<dbReference type="Gene3D" id="3.30.450.40">
    <property type="match status" value="1"/>
</dbReference>
<sequence>MFRLPTIHIGKLTLLLSILVWLALLFVDLVRIFGIINSLESGISNEITWILEILFFFTLYFFYSDSIEKNKQKDFLNLIWRAASTGIFASTAAILVELFYFSLGDSKLASEPFMKNFFYHVNFALTTIFLISSALLWKHLILYQKNKQVVKQWQVFEFALLVAMFFVFFNKNNLDYSFIFGLVILIIISAILSGNLKWIPYLTIKEKWKSLLFLFFILVSTGFLFRRFLAYSNAEVYQVNLTDNLFLVALFAFIFLYALFSFLVTLFNLPTSSVFEQKLTEAINFQRLSQSIKPEENEEQVLDILMDSCMSASYADGAWLELQTGKKREEIVQLRFLDHKTQEELSERIKALSASGKNQDSSKELEPQNFRLDHPKFESALIIPLEVNNSKIGKMILVKEVRDGFNKEMIGIVSTFSRQACIAVENHRLLNQAILNERYQEELKIAQRVQKALLPNKLDHPDSFQICAYSNAADEVGGDYYDTFKLDEDRYVLIIGDVSGKGTSAAFHMSQMKGIFHSLIQLNLSPAEFMIRANSALSKCLEKNHFITASIFIINIREQKICHARAGHVPTLFYHAQANNSEFLLFDGLGLGILRNRKYENHVQEKEFHYSSGDILVLITDGIVEAKNQKGQQFGFGRIQSLVEIHKDKTPKEIQNQLIDSLHAFVGGDGMIDDDYSMMVVKFLPDAHQDKKNLY</sequence>
<protein>
    <submittedName>
        <fullName evidence="4">Serine phosphatase RsbU (Regulator of sigma subunit)</fullName>
    </submittedName>
</protein>
<dbReference type="Proteomes" id="UP000294535">
    <property type="component" value="Unassembled WGS sequence"/>
</dbReference>
<gene>
    <name evidence="4" type="ORF">DFQ04_3456</name>
</gene>
<feature type="transmembrane region" description="Helical" evidence="2">
    <location>
        <begin position="245"/>
        <end position="269"/>
    </location>
</feature>
<feature type="transmembrane region" description="Helical" evidence="2">
    <location>
        <begin position="47"/>
        <end position="63"/>
    </location>
</feature>
<feature type="transmembrane region" description="Helical" evidence="2">
    <location>
        <begin position="12"/>
        <end position="35"/>
    </location>
</feature>
<dbReference type="EMBL" id="SNYF01000010">
    <property type="protein sequence ID" value="TDQ13732.1"/>
    <property type="molecule type" value="Genomic_DNA"/>
</dbReference>
<proteinExistence type="predicted"/>
<evidence type="ECO:0000256" key="2">
    <source>
        <dbReference type="SAM" id="Phobius"/>
    </source>
</evidence>
<dbReference type="Pfam" id="PF07228">
    <property type="entry name" value="SpoIIE"/>
    <property type="match status" value="1"/>
</dbReference>
<dbReference type="AlphaFoldDB" id="A0A4R6T117"/>
<feature type="transmembrane region" description="Helical" evidence="2">
    <location>
        <begin position="208"/>
        <end position="225"/>
    </location>
</feature>
<feature type="transmembrane region" description="Helical" evidence="2">
    <location>
        <begin position="176"/>
        <end position="196"/>
    </location>
</feature>
<dbReference type="OrthoDB" id="9763484at2"/>
<dbReference type="GO" id="GO:0016791">
    <property type="term" value="F:phosphatase activity"/>
    <property type="evidence" value="ECO:0007669"/>
    <property type="project" value="TreeGrafter"/>
</dbReference>
<evidence type="ECO:0000313" key="4">
    <source>
        <dbReference type="EMBL" id="TDQ13732.1"/>
    </source>
</evidence>
<evidence type="ECO:0000259" key="3">
    <source>
        <dbReference type="SMART" id="SM00331"/>
    </source>
</evidence>
<keyword evidence="5" id="KW-1185">Reference proteome</keyword>
<dbReference type="InterPro" id="IPR036457">
    <property type="entry name" value="PPM-type-like_dom_sf"/>
</dbReference>
<dbReference type="InterPro" id="IPR029016">
    <property type="entry name" value="GAF-like_dom_sf"/>
</dbReference>
<reference evidence="4 5" key="1">
    <citation type="submission" date="2019-03" db="EMBL/GenBank/DDBJ databases">
        <title>Genomic Encyclopedia of Type Strains, Phase III (KMG-III): the genomes of soil and plant-associated and newly described type strains.</title>
        <authorList>
            <person name="Whitman W."/>
        </authorList>
    </citation>
    <scope>NUCLEOTIDE SEQUENCE [LARGE SCALE GENOMIC DNA]</scope>
    <source>
        <strain evidence="4 5">CECT 8446</strain>
    </source>
</reference>
<accession>A0A4R6T117</accession>
<organism evidence="4 5">
    <name type="scientific">Algoriphagus boseongensis</name>
    <dbReference type="NCBI Taxonomy" id="1442587"/>
    <lineage>
        <taxon>Bacteria</taxon>
        <taxon>Pseudomonadati</taxon>
        <taxon>Bacteroidota</taxon>
        <taxon>Cytophagia</taxon>
        <taxon>Cytophagales</taxon>
        <taxon>Cyclobacteriaceae</taxon>
        <taxon>Algoriphagus</taxon>
    </lineage>
</organism>
<feature type="transmembrane region" description="Helical" evidence="2">
    <location>
        <begin position="153"/>
        <end position="170"/>
    </location>
</feature>
<evidence type="ECO:0000256" key="1">
    <source>
        <dbReference type="ARBA" id="ARBA00022801"/>
    </source>
</evidence>
<dbReference type="SUPFAM" id="SSF81606">
    <property type="entry name" value="PP2C-like"/>
    <property type="match status" value="1"/>
</dbReference>
<comment type="caution">
    <text evidence="4">The sequence shown here is derived from an EMBL/GenBank/DDBJ whole genome shotgun (WGS) entry which is preliminary data.</text>
</comment>
<dbReference type="SMART" id="SM00331">
    <property type="entry name" value="PP2C_SIG"/>
    <property type="match status" value="1"/>
</dbReference>
<evidence type="ECO:0000313" key="5">
    <source>
        <dbReference type="Proteomes" id="UP000294535"/>
    </source>
</evidence>
<feature type="transmembrane region" description="Helical" evidence="2">
    <location>
        <begin position="75"/>
        <end position="101"/>
    </location>
</feature>
<keyword evidence="2" id="KW-0472">Membrane</keyword>